<accession>A0A545VBU2</accession>
<dbReference type="AlphaFoldDB" id="A0A545VBU2"/>
<reference evidence="1 2" key="1">
    <citation type="journal article" date="2019" name="Appl. Microbiol. Biotechnol.">
        <title>Genome sequence of Isaria javanica and comparative genome analysis insights into family S53 peptidase evolution in fungal entomopathogens.</title>
        <authorList>
            <person name="Lin R."/>
            <person name="Zhang X."/>
            <person name="Xin B."/>
            <person name="Zou M."/>
            <person name="Gao Y."/>
            <person name="Qin F."/>
            <person name="Hu Q."/>
            <person name="Xie B."/>
            <person name="Cheng X."/>
        </authorList>
    </citation>
    <scope>NUCLEOTIDE SEQUENCE [LARGE SCALE GENOMIC DNA]</scope>
    <source>
        <strain evidence="1 2">IJ1G</strain>
    </source>
</reference>
<name>A0A545VBU2_9HYPO</name>
<evidence type="ECO:0000313" key="1">
    <source>
        <dbReference type="EMBL" id="TQV99211.1"/>
    </source>
</evidence>
<gene>
    <name evidence="1" type="ORF">IF1G_01426</name>
</gene>
<evidence type="ECO:0008006" key="3">
    <source>
        <dbReference type="Google" id="ProtNLM"/>
    </source>
</evidence>
<keyword evidence="2" id="KW-1185">Reference proteome</keyword>
<dbReference type="OrthoDB" id="4725912at2759"/>
<comment type="caution">
    <text evidence="1">The sequence shown here is derived from an EMBL/GenBank/DDBJ whole genome shotgun (WGS) entry which is preliminary data.</text>
</comment>
<dbReference type="EMBL" id="SPUK01000002">
    <property type="protein sequence ID" value="TQV99211.1"/>
    <property type="molecule type" value="Genomic_DNA"/>
</dbReference>
<protein>
    <recommendedName>
        <fullName evidence="3">Tubby C-terminal-like domain-containing protein</fullName>
    </recommendedName>
</protein>
<evidence type="ECO:0000313" key="2">
    <source>
        <dbReference type="Proteomes" id="UP000315783"/>
    </source>
</evidence>
<organism evidence="1 2">
    <name type="scientific">Cordyceps javanica</name>
    <dbReference type="NCBI Taxonomy" id="43265"/>
    <lineage>
        <taxon>Eukaryota</taxon>
        <taxon>Fungi</taxon>
        <taxon>Dikarya</taxon>
        <taxon>Ascomycota</taxon>
        <taxon>Pezizomycotina</taxon>
        <taxon>Sordariomycetes</taxon>
        <taxon>Hypocreomycetidae</taxon>
        <taxon>Hypocreales</taxon>
        <taxon>Cordycipitaceae</taxon>
        <taxon>Cordyceps</taxon>
    </lineage>
</organism>
<dbReference type="Proteomes" id="UP000315783">
    <property type="component" value="Unassembled WGS sequence"/>
</dbReference>
<proteinExistence type="predicted"/>
<sequence length="186" mass="20618">MMFGQHHPRTLHLYYRDGHHQLEVCDEDKHTVLYRVYRTSSKPHLTVRRVAGPKNNEEMVGQVSFHHFKSDIDLNVPGHHALCMKKAGLLSSNFEVRGDGIEWEWRRDGALTSNLKLKAADGSCLAKFDNASWSRSKQGTLEVMGVPPTGMLDAVVITGLAKIELQRRANSSRSGAGINAATAGSQ</sequence>